<keyword evidence="1" id="KW-0472">Membrane</keyword>
<comment type="caution">
    <text evidence="2">The sequence shown here is derived from an EMBL/GenBank/DDBJ whole genome shotgun (WGS) entry which is preliminary data.</text>
</comment>
<dbReference type="AlphaFoldDB" id="A0A9W6X452"/>
<dbReference type="EMBL" id="BSXT01000538">
    <property type="protein sequence ID" value="GMF29506.1"/>
    <property type="molecule type" value="Genomic_DNA"/>
</dbReference>
<sequence>MRLNTDPRAIGGPVAPLHPPSDGWKSNFPFWIRLFIATVFIGLGLAQQVREVLIPGTLSSTGAFVVSTGTTIIYIAMCMVIAELWRFPIPFGYILLVGSYVTIFWAFTLSVIGPRIMLKSPVLLRQVKSLLLIVNAQGLVAIAYPFFTAIFYRLSGVEQAAFVFVMPLIRVGTKQIIAIAAEGLDEYVGPIAVFSVDVFNVFYVAICMQSAKSTVTTLLMIVSDSFHVIVSLRNIFHHNGSADKSDNLEVISSIQNYLRDLPELVRSVFIKGHFSKASSLRIRVFAPFPLPLSDESVAFINEVAKFKRDTNTNTISPVGMLRVASPKLATKRRVNKIRDATILPNLCQISPGGAAKPTVETFCSHETVASRNKSAASNLIAFLRFTSNSPTTVPSVALAQNANEETVCGALQVLFHSEYLLMTEYIECALPGLYSVYLAALYHLPVAPYYPQTASLTPN</sequence>
<accession>A0A9W6X452</accession>
<evidence type="ECO:0000313" key="2">
    <source>
        <dbReference type="EMBL" id="GMF29506.1"/>
    </source>
</evidence>
<evidence type="ECO:0000313" key="3">
    <source>
        <dbReference type="Proteomes" id="UP001165121"/>
    </source>
</evidence>
<reference evidence="2" key="1">
    <citation type="submission" date="2023-04" db="EMBL/GenBank/DDBJ databases">
        <title>Phytophthora fragariaefolia NBRC 109709.</title>
        <authorList>
            <person name="Ichikawa N."/>
            <person name="Sato H."/>
            <person name="Tonouchi N."/>
        </authorList>
    </citation>
    <scope>NUCLEOTIDE SEQUENCE</scope>
    <source>
        <strain evidence="2">NBRC 109709</strain>
    </source>
</reference>
<organism evidence="2 3">
    <name type="scientific">Phytophthora fragariaefolia</name>
    <dbReference type="NCBI Taxonomy" id="1490495"/>
    <lineage>
        <taxon>Eukaryota</taxon>
        <taxon>Sar</taxon>
        <taxon>Stramenopiles</taxon>
        <taxon>Oomycota</taxon>
        <taxon>Peronosporomycetes</taxon>
        <taxon>Peronosporales</taxon>
        <taxon>Peronosporaceae</taxon>
        <taxon>Phytophthora</taxon>
    </lineage>
</organism>
<protein>
    <submittedName>
        <fullName evidence="2">Unnamed protein product</fullName>
    </submittedName>
</protein>
<keyword evidence="1" id="KW-1133">Transmembrane helix</keyword>
<gene>
    <name evidence="2" type="ORF">Pfra01_000632200</name>
</gene>
<evidence type="ECO:0000256" key="1">
    <source>
        <dbReference type="SAM" id="Phobius"/>
    </source>
</evidence>
<proteinExistence type="predicted"/>
<feature type="transmembrane region" description="Helical" evidence="1">
    <location>
        <begin position="130"/>
        <end position="154"/>
    </location>
</feature>
<name>A0A9W6X452_9STRA</name>
<feature type="transmembrane region" description="Helical" evidence="1">
    <location>
        <begin position="58"/>
        <end position="85"/>
    </location>
</feature>
<dbReference type="Proteomes" id="UP001165121">
    <property type="component" value="Unassembled WGS sequence"/>
</dbReference>
<dbReference type="OrthoDB" id="125713at2759"/>
<keyword evidence="3" id="KW-1185">Reference proteome</keyword>
<keyword evidence="1" id="KW-0812">Transmembrane</keyword>
<feature type="transmembrane region" description="Helical" evidence="1">
    <location>
        <begin position="91"/>
        <end position="118"/>
    </location>
</feature>
<feature type="transmembrane region" description="Helical" evidence="1">
    <location>
        <begin position="28"/>
        <end position="46"/>
    </location>
</feature>